<evidence type="ECO:0000259" key="1">
    <source>
        <dbReference type="Pfam" id="PF24536"/>
    </source>
</evidence>
<dbReference type="Proteomes" id="UP001347796">
    <property type="component" value="Unassembled WGS sequence"/>
</dbReference>
<dbReference type="SUPFAM" id="SSF81296">
    <property type="entry name" value="E set domains"/>
    <property type="match status" value="1"/>
</dbReference>
<dbReference type="PANTHER" id="PTHR16165">
    <property type="entry name" value="NXPE FAMILY MEMBER"/>
    <property type="match status" value="1"/>
</dbReference>
<feature type="domain" description="NXPE C-terminal" evidence="1">
    <location>
        <begin position="354"/>
        <end position="580"/>
    </location>
</feature>
<name>A0AAN8JFB5_PATCE</name>
<reference evidence="2 3" key="1">
    <citation type="submission" date="2024-01" db="EMBL/GenBank/DDBJ databases">
        <title>The genome of the rayed Mediterranean limpet Patella caerulea (Linnaeus, 1758).</title>
        <authorList>
            <person name="Anh-Thu Weber A."/>
            <person name="Halstead-Nussloch G."/>
        </authorList>
    </citation>
    <scope>NUCLEOTIDE SEQUENCE [LARGE SCALE GENOMIC DNA]</scope>
    <source>
        <strain evidence="2">AATW-2023a</strain>
        <tissue evidence="2">Whole specimen</tissue>
    </source>
</reference>
<accession>A0AAN8JFB5</accession>
<organism evidence="2 3">
    <name type="scientific">Patella caerulea</name>
    <name type="common">Rayed Mediterranean limpet</name>
    <dbReference type="NCBI Taxonomy" id="87958"/>
    <lineage>
        <taxon>Eukaryota</taxon>
        <taxon>Metazoa</taxon>
        <taxon>Spiralia</taxon>
        <taxon>Lophotrochozoa</taxon>
        <taxon>Mollusca</taxon>
        <taxon>Gastropoda</taxon>
        <taxon>Patellogastropoda</taxon>
        <taxon>Patelloidea</taxon>
        <taxon>Patellidae</taxon>
        <taxon>Patella</taxon>
    </lineage>
</organism>
<dbReference type="PANTHER" id="PTHR16165:SF5">
    <property type="entry name" value="NXPE FAMILY MEMBER 3"/>
    <property type="match status" value="1"/>
</dbReference>
<comment type="caution">
    <text evidence="2">The sequence shown here is derived from an EMBL/GenBank/DDBJ whole genome shotgun (WGS) entry which is preliminary data.</text>
</comment>
<gene>
    <name evidence="2" type="ORF">SNE40_017585</name>
</gene>
<proteinExistence type="predicted"/>
<protein>
    <recommendedName>
        <fullName evidence="1">NXPE C-terminal domain-containing protein</fullName>
    </recommendedName>
</protein>
<evidence type="ECO:0000313" key="2">
    <source>
        <dbReference type="EMBL" id="KAK6174275.1"/>
    </source>
</evidence>
<dbReference type="InterPro" id="IPR014756">
    <property type="entry name" value="Ig_E-set"/>
</dbReference>
<sequence length="581" mass="67086">MEVEIVEDMLPLTTLQQPKPKPTLQPNIKPKPPTIYLSLKPMHCVVHGMRQQCVGPFHKNLIGVNQCQTPLCVCFPQELVLIPPKPIEDSNFPPKNEMLPVEQKTLHDAEFVDILTAASLNYSTLTLLNPKTQYNVGDVITVRINMVDGYGKQRVVGGDDVRVRMIGIDSGHRASGNVMDFNNGSYTVTLKALWSGKVKIEAALPYTRESIASMLKWRRQYKTLFYYYGHFIKGTLSEYTMCSPYPTIQGYPSICNLTSMNYNYPWFCGQPINPLLSCDDFILANDFDYTQIPVTPAQFITFDRLTTKVKLKSVIELDISPGLDQQKQVTCNKLPRKQTWNITMPTGYFEKKEWKLLKCKNDLTKADIMSCLQNLTVIFYGDSTTRQWYKVLQNVTDCDQKTEKWTKPKWYEYSKCYHEKMNFTLIWAPHVFPFPNGRKEANGKSSIKPAVKTLEELPTNGKIVFVLHYFCHYARQHYTLFRDQIRSLKPALRKALSKNKDLHVAIKAPHVFYETMCPSHLNDFPGPIFTDILQEELKEFQDSVWYLNLWDMNLATDNGPIHPPNYVVWQYLKLLFGFTCK</sequence>
<dbReference type="InterPro" id="IPR013783">
    <property type="entry name" value="Ig-like_fold"/>
</dbReference>
<dbReference type="EMBL" id="JAZGQO010000011">
    <property type="protein sequence ID" value="KAK6174275.1"/>
    <property type="molecule type" value="Genomic_DNA"/>
</dbReference>
<keyword evidence="3" id="KW-1185">Reference proteome</keyword>
<dbReference type="InterPro" id="IPR057106">
    <property type="entry name" value="NXPE4_C"/>
</dbReference>
<dbReference type="Pfam" id="PF24536">
    <property type="entry name" value="NXPE4_C"/>
    <property type="match status" value="1"/>
</dbReference>
<dbReference type="Gene3D" id="2.60.40.10">
    <property type="entry name" value="Immunoglobulins"/>
    <property type="match status" value="1"/>
</dbReference>
<dbReference type="AlphaFoldDB" id="A0AAN8JFB5"/>
<evidence type="ECO:0000313" key="3">
    <source>
        <dbReference type="Proteomes" id="UP001347796"/>
    </source>
</evidence>